<organism evidence="2 3">
    <name type="scientific">Piloderma croceum (strain F 1598)</name>
    <dbReference type="NCBI Taxonomy" id="765440"/>
    <lineage>
        <taxon>Eukaryota</taxon>
        <taxon>Fungi</taxon>
        <taxon>Dikarya</taxon>
        <taxon>Basidiomycota</taxon>
        <taxon>Agaricomycotina</taxon>
        <taxon>Agaricomycetes</taxon>
        <taxon>Agaricomycetidae</taxon>
        <taxon>Atheliales</taxon>
        <taxon>Atheliaceae</taxon>
        <taxon>Piloderma</taxon>
    </lineage>
</organism>
<protein>
    <submittedName>
        <fullName evidence="2">Uncharacterized protein</fullName>
    </submittedName>
</protein>
<dbReference type="Proteomes" id="UP000054166">
    <property type="component" value="Unassembled WGS sequence"/>
</dbReference>
<proteinExistence type="predicted"/>
<reference evidence="3" key="2">
    <citation type="submission" date="2015-01" db="EMBL/GenBank/DDBJ databases">
        <title>Evolutionary Origins and Diversification of the Mycorrhizal Mutualists.</title>
        <authorList>
            <consortium name="DOE Joint Genome Institute"/>
            <consortium name="Mycorrhizal Genomics Consortium"/>
            <person name="Kohler A."/>
            <person name="Kuo A."/>
            <person name="Nagy L.G."/>
            <person name="Floudas D."/>
            <person name="Copeland A."/>
            <person name="Barry K.W."/>
            <person name="Cichocki N."/>
            <person name="Veneault-Fourrey C."/>
            <person name="LaButti K."/>
            <person name="Lindquist E.A."/>
            <person name="Lipzen A."/>
            <person name="Lundell T."/>
            <person name="Morin E."/>
            <person name="Murat C."/>
            <person name="Riley R."/>
            <person name="Ohm R."/>
            <person name="Sun H."/>
            <person name="Tunlid A."/>
            <person name="Henrissat B."/>
            <person name="Grigoriev I.V."/>
            <person name="Hibbett D.S."/>
            <person name="Martin F."/>
        </authorList>
    </citation>
    <scope>NUCLEOTIDE SEQUENCE [LARGE SCALE GENOMIC DNA]</scope>
    <source>
        <strain evidence="3">F 1598</strain>
    </source>
</reference>
<dbReference type="EMBL" id="KN833309">
    <property type="protein sequence ID" value="KIM71460.1"/>
    <property type="molecule type" value="Genomic_DNA"/>
</dbReference>
<keyword evidence="3" id="KW-1185">Reference proteome</keyword>
<evidence type="ECO:0000256" key="1">
    <source>
        <dbReference type="SAM" id="MobiDB-lite"/>
    </source>
</evidence>
<gene>
    <name evidence="2" type="ORF">PILCRDRAFT_17052</name>
</gene>
<feature type="region of interest" description="Disordered" evidence="1">
    <location>
        <begin position="49"/>
        <end position="70"/>
    </location>
</feature>
<dbReference type="InParanoid" id="A0A0C3EFL0"/>
<dbReference type="HOGENOM" id="CLU_2758723_0_0_1"/>
<reference evidence="2 3" key="1">
    <citation type="submission" date="2014-04" db="EMBL/GenBank/DDBJ databases">
        <authorList>
            <consortium name="DOE Joint Genome Institute"/>
            <person name="Kuo A."/>
            <person name="Tarkka M."/>
            <person name="Buscot F."/>
            <person name="Kohler A."/>
            <person name="Nagy L.G."/>
            <person name="Floudas D."/>
            <person name="Copeland A."/>
            <person name="Barry K.W."/>
            <person name="Cichocki N."/>
            <person name="Veneault-Fourrey C."/>
            <person name="LaButti K."/>
            <person name="Lindquist E.A."/>
            <person name="Lipzen A."/>
            <person name="Lundell T."/>
            <person name="Morin E."/>
            <person name="Murat C."/>
            <person name="Sun H."/>
            <person name="Tunlid A."/>
            <person name="Henrissat B."/>
            <person name="Grigoriev I.V."/>
            <person name="Hibbett D.S."/>
            <person name="Martin F."/>
            <person name="Nordberg H.P."/>
            <person name="Cantor M.N."/>
            <person name="Hua S.X."/>
        </authorList>
    </citation>
    <scope>NUCLEOTIDE SEQUENCE [LARGE SCALE GENOMIC DNA]</scope>
    <source>
        <strain evidence="2 3">F 1598</strain>
    </source>
</reference>
<evidence type="ECO:0000313" key="3">
    <source>
        <dbReference type="Proteomes" id="UP000054166"/>
    </source>
</evidence>
<sequence length="70" mass="7619">MLTGSYISPPDHSKISTKTILFRITIDRPTTMASYNQVSSRSLALLPCSTPSWSSSLSRRGKGQVEGDSD</sequence>
<feature type="compositionally biased region" description="Low complexity" evidence="1">
    <location>
        <begin position="49"/>
        <end position="58"/>
    </location>
</feature>
<dbReference type="AlphaFoldDB" id="A0A0C3EFL0"/>
<accession>A0A0C3EFL0</accession>
<name>A0A0C3EFL0_PILCF</name>
<evidence type="ECO:0000313" key="2">
    <source>
        <dbReference type="EMBL" id="KIM71460.1"/>
    </source>
</evidence>